<feature type="compositionally biased region" description="Polar residues" evidence="2">
    <location>
        <begin position="63"/>
        <end position="78"/>
    </location>
</feature>
<keyword evidence="5" id="KW-1185">Reference proteome</keyword>
<reference evidence="4" key="3">
    <citation type="submission" date="2015-06" db="UniProtKB">
        <authorList>
            <consortium name="EnsemblMetazoa"/>
        </authorList>
    </citation>
    <scope>IDENTIFICATION</scope>
</reference>
<dbReference type="InterPro" id="IPR052831">
    <property type="entry name" value="Apoptosis_promoter"/>
</dbReference>
<dbReference type="STRING" id="283909.R7TTL7"/>
<feature type="coiled-coil region" evidence="1">
    <location>
        <begin position="308"/>
        <end position="342"/>
    </location>
</feature>
<evidence type="ECO:0008006" key="6">
    <source>
        <dbReference type="Google" id="ProtNLM"/>
    </source>
</evidence>
<evidence type="ECO:0000313" key="4">
    <source>
        <dbReference type="EnsemblMetazoa" id="CapteP192396"/>
    </source>
</evidence>
<dbReference type="OMA" id="TSFWQRD"/>
<dbReference type="EMBL" id="AMQN01010994">
    <property type="status" value="NOT_ANNOTATED_CDS"/>
    <property type="molecule type" value="Genomic_DNA"/>
</dbReference>
<dbReference type="EnsemblMetazoa" id="CapteT192396">
    <property type="protein sequence ID" value="CapteP192396"/>
    <property type="gene ID" value="CapteG192396"/>
</dbReference>
<dbReference type="HOGENOM" id="CLU_027959_0_0_1"/>
<keyword evidence="1" id="KW-0175">Coiled coil</keyword>
<protein>
    <recommendedName>
        <fullName evidence="6">Programmed cell death protein 7</fullName>
    </recommendedName>
</protein>
<organism evidence="3">
    <name type="scientific">Capitella teleta</name>
    <name type="common">Polychaete worm</name>
    <dbReference type="NCBI Taxonomy" id="283909"/>
    <lineage>
        <taxon>Eukaryota</taxon>
        <taxon>Metazoa</taxon>
        <taxon>Spiralia</taxon>
        <taxon>Lophotrochozoa</taxon>
        <taxon>Annelida</taxon>
        <taxon>Polychaeta</taxon>
        <taxon>Sedentaria</taxon>
        <taxon>Scolecida</taxon>
        <taxon>Capitellidae</taxon>
        <taxon>Capitella</taxon>
    </lineage>
</organism>
<dbReference type="PANTHER" id="PTHR48190">
    <property type="entry name" value="PROGRAMMED CELL DEATH PROTEIN 7"/>
    <property type="match status" value="1"/>
</dbReference>
<gene>
    <name evidence="3" type="ORF">CAPTEDRAFT_192396</name>
</gene>
<dbReference type="Pfam" id="PF16021">
    <property type="entry name" value="PDCD7"/>
    <property type="match status" value="1"/>
</dbReference>
<dbReference type="GO" id="GO:0005689">
    <property type="term" value="C:U12-type spliceosomal complex"/>
    <property type="evidence" value="ECO:0007669"/>
    <property type="project" value="TreeGrafter"/>
</dbReference>
<name>R7TTL7_CAPTE</name>
<evidence type="ECO:0000313" key="5">
    <source>
        <dbReference type="Proteomes" id="UP000014760"/>
    </source>
</evidence>
<dbReference type="PANTHER" id="PTHR48190:SF2">
    <property type="entry name" value="PROGRAMMED CELL DEATH PROTEIN 7"/>
    <property type="match status" value="1"/>
</dbReference>
<dbReference type="EMBL" id="KB308622">
    <property type="protein sequence ID" value="ELT97258.1"/>
    <property type="molecule type" value="Genomic_DNA"/>
</dbReference>
<proteinExistence type="predicted"/>
<reference evidence="3 5" key="2">
    <citation type="journal article" date="2013" name="Nature">
        <title>Insights into bilaterian evolution from three spiralian genomes.</title>
        <authorList>
            <person name="Simakov O."/>
            <person name="Marletaz F."/>
            <person name="Cho S.J."/>
            <person name="Edsinger-Gonzales E."/>
            <person name="Havlak P."/>
            <person name="Hellsten U."/>
            <person name="Kuo D.H."/>
            <person name="Larsson T."/>
            <person name="Lv J."/>
            <person name="Arendt D."/>
            <person name="Savage R."/>
            <person name="Osoegawa K."/>
            <person name="de Jong P."/>
            <person name="Grimwood J."/>
            <person name="Chapman J.A."/>
            <person name="Shapiro H."/>
            <person name="Aerts A."/>
            <person name="Otillar R.P."/>
            <person name="Terry A.Y."/>
            <person name="Boore J.L."/>
            <person name="Grigoriev I.V."/>
            <person name="Lindberg D.R."/>
            <person name="Seaver E.C."/>
            <person name="Weisblat D.A."/>
            <person name="Putnam N.H."/>
            <person name="Rokhsar D.S."/>
        </authorList>
    </citation>
    <scope>NUCLEOTIDE SEQUENCE</scope>
    <source>
        <strain evidence="3 5">I ESC-2004</strain>
    </source>
</reference>
<accession>R7TTL7</accession>
<evidence type="ECO:0000256" key="2">
    <source>
        <dbReference type="SAM" id="MobiDB-lite"/>
    </source>
</evidence>
<dbReference type="AlphaFoldDB" id="R7TTL7"/>
<evidence type="ECO:0000256" key="1">
    <source>
        <dbReference type="SAM" id="Coils"/>
    </source>
</evidence>
<evidence type="ECO:0000313" key="3">
    <source>
        <dbReference type="EMBL" id="ELT97258.1"/>
    </source>
</evidence>
<feature type="region of interest" description="Disordered" evidence="2">
    <location>
        <begin position="1"/>
        <end position="78"/>
    </location>
</feature>
<dbReference type="InterPro" id="IPR031974">
    <property type="entry name" value="PDCD7"/>
</dbReference>
<sequence>MDGEYPKNAQPRAEVPYYRPPPSTPSFASGQPPYPPYFPPPDMSRPPPGFMAPPHFPYPSPPSMQTAPENESTAGKGTSAQIGDMLHKLRQSVDNMDDQQYVESWFISKGYTQSQRTLKRAEKTEGSLSIPDARKCLRESLLLLQRLKSDSVGSELQHATIERLNQLQSVLTDPKNLDTLKLKILKAARKRGRLKRKQQRDFEEKMEAEEKRKEKHAVLDKWREQMTQMAMDVKKEKELKASADETLMEVRKKLADVSRFEDILASLEKLRKIRMEKLHQRGLDPGPDGEHMFQARKSNMTEMLRTHRQNYEIEKKGLEVILETEKEENEAKQRKKDQKNLKSYLTKYERDLHEFLFGPQTVYNSDDPILPYLQYQLGAESDVNTLIHIRHEWDSHLVHPDVPGASSVPVGWVIPVEPSDSSWETLLNSSVK</sequence>
<feature type="compositionally biased region" description="Pro residues" evidence="2">
    <location>
        <begin position="32"/>
        <end position="62"/>
    </location>
</feature>
<reference evidence="5" key="1">
    <citation type="submission" date="2012-12" db="EMBL/GenBank/DDBJ databases">
        <authorList>
            <person name="Hellsten U."/>
            <person name="Grimwood J."/>
            <person name="Chapman J.A."/>
            <person name="Shapiro H."/>
            <person name="Aerts A."/>
            <person name="Otillar R.P."/>
            <person name="Terry A.Y."/>
            <person name="Boore J.L."/>
            <person name="Simakov O."/>
            <person name="Marletaz F."/>
            <person name="Cho S.-J."/>
            <person name="Edsinger-Gonzales E."/>
            <person name="Havlak P."/>
            <person name="Kuo D.-H."/>
            <person name="Larsson T."/>
            <person name="Lv J."/>
            <person name="Arendt D."/>
            <person name="Savage R."/>
            <person name="Osoegawa K."/>
            <person name="de Jong P."/>
            <person name="Lindberg D.R."/>
            <person name="Seaver E.C."/>
            <person name="Weisblat D.A."/>
            <person name="Putnam N.H."/>
            <person name="Grigoriev I.V."/>
            <person name="Rokhsar D.S."/>
        </authorList>
    </citation>
    <scope>NUCLEOTIDE SEQUENCE</scope>
    <source>
        <strain evidence="5">I ESC-2004</strain>
    </source>
</reference>
<dbReference type="Proteomes" id="UP000014760">
    <property type="component" value="Unassembled WGS sequence"/>
</dbReference>
<dbReference type="OrthoDB" id="2289628at2759"/>